<keyword evidence="4 13" id="KW-0813">Transport</keyword>
<dbReference type="InterPro" id="IPR038221">
    <property type="entry name" value="YidC_periplasmic_sf"/>
</dbReference>
<accession>A0ABX8WQA9</accession>
<evidence type="ECO:0000256" key="1">
    <source>
        <dbReference type="ARBA" id="ARBA00004429"/>
    </source>
</evidence>
<dbReference type="InterPro" id="IPR028055">
    <property type="entry name" value="YidC/Oxa/ALB_C"/>
</dbReference>
<dbReference type="Pfam" id="PF14849">
    <property type="entry name" value="YidC_periplas"/>
    <property type="match status" value="1"/>
</dbReference>
<feature type="domain" description="Membrane insertase YidC N-terminal" evidence="15">
    <location>
        <begin position="79"/>
        <end position="360"/>
    </location>
</feature>
<comment type="subcellular location">
    <subcellularLocation>
        <location evidence="1">Cell inner membrane</location>
        <topology evidence="1">Multi-pass membrane protein</topology>
    </subcellularLocation>
    <subcellularLocation>
        <location evidence="13">Cell membrane</location>
        <topology evidence="13">Multi-pass membrane protein</topology>
    </subcellularLocation>
</comment>
<feature type="transmembrane region" description="Helical" evidence="13">
    <location>
        <begin position="477"/>
        <end position="494"/>
    </location>
</feature>
<evidence type="ECO:0000256" key="3">
    <source>
        <dbReference type="ARBA" id="ARBA00015325"/>
    </source>
</evidence>
<evidence type="ECO:0000256" key="6">
    <source>
        <dbReference type="ARBA" id="ARBA00022692"/>
    </source>
</evidence>
<keyword evidence="5 13" id="KW-1003">Cell membrane</keyword>
<feature type="transmembrane region" description="Helical" evidence="13">
    <location>
        <begin position="6"/>
        <end position="23"/>
    </location>
</feature>
<dbReference type="NCBIfam" id="TIGR03592">
    <property type="entry name" value="yidC_oxa1_cterm"/>
    <property type="match status" value="1"/>
</dbReference>
<comment type="similarity">
    <text evidence="2 13">Belongs to the OXA1/ALB3/YidC family. Type 1 subfamily.</text>
</comment>
<evidence type="ECO:0000256" key="10">
    <source>
        <dbReference type="ARBA" id="ARBA00023186"/>
    </source>
</evidence>
<dbReference type="PANTHER" id="PTHR12428:SF65">
    <property type="entry name" value="CYTOCHROME C OXIDASE ASSEMBLY PROTEIN COX18, MITOCHONDRIAL"/>
    <property type="match status" value="1"/>
</dbReference>
<feature type="transmembrane region" description="Helical" evidence="13">
    <location>
        <begin position="371"/>
        <end position="392"/>
    </location>
</feature>
<feature type="domain" description="Membrane insertase YidC/Oxa/ALB C-terminal" evidence="14">
    <location>
        <begin position="371"/>
        <end position="549"/>
    </location>
</feature>
<evidence type="ECO:0000256" key="8">
    <source>
        <dbReference type="ARBA" id="ARBA00022989"/>
    </source>
</evidence>
<dbReference type="PRINTS" id="PR00701">
    <property type="entry name" value="60KDINNERMP"/>
</dbReference>
<keyword evidence="17" id="KW-1185">Reference proteome</keyword>
<gene>
    <name evidence="13 16" type="primary">yidC</name>
    <name evidence="16" type="ORF">H8L67_00715</name>
</gene>
<dbReference type="NCBIfam" id="TIGR03593">
    <property type="entry name" value="yidC_nterm"/>
    <property type="match status" value="1"/>
</dbReference>
<dbReference type="PANTHER" id="PTHR12428">
    <property type="entry name" value="OXA1"/>
    <property type="match status" value="1"/>
</dbReference>
<reference evidence="16 17" key="1">
    <citation type="submission" date="2021-08" db="EMBL/GenBank/DDBJ databases">
        <title>Lysobacter sp. strain CJ11 Genome sequencing and assembly.</title>
        <authorList>
            <person name="Kim I."/>
        </authorList>
    </citation>
    <scope>NUCLEOTIDE SEQUENCE [LARGE SCALE GENOMIC DNA]</scope>
    <source>
        <strain evidence="16 17">CJ11</strain>
    </source>
</reference>
<keyword evidence="7 13" id="KW-0653">Protein transport</keyword>
<dbReference type="InterPro" id="IPR001708">
    <property type="entry name" value="YidC/ALB3/OXA1/COX18"/>
</dbReference>
<evidence type="ECO:0000256" key="7">
    <source>
        <dbReference type="ARBA" id="ARBA00022927"/>
    </source>
</evidence>
<dbReference type="CDD" id="cd19961">
    <property type="entry name" value="EcYidC-like_peri"/>
    <property type="match status" value="1"/>
</dbReference>
<dbReference type="InterPro" id="IPR028053">
    <property type="entry name" value="Membr_insert_YidC_N"/>
</dbReference>
<evidence type="ECO:0000259" key="15">
    <source>
        <dbReference type="Pfam" id="PF14849"/>
    </source>
</evidence>
<dbReference type="EMBL" id="CP080544">
    <property type="protein sequence ID" value="QYR53078.1"/>
    <property type="molecule type" value="Genomic_DNA"/>
</dbReference>
<keyword evidence="10 13" id="KW-0143">Chaperone</keyword>
<dbReference type="Gene3D" id="2.70.98.90">
    <property type="match status" value="1"/>
</dbReference>
<evidence type="ECO:0000256" key="11">
    <source>
        <dbReference type="ARBA" id="ARBA00033245"/>
    </source>
</evidence>
<dbReference type="InterPro" id="IPR047196">
    <property type="entry name" value="YidC_ALB_C"/>
</dbReference>
<dbReference type="CDD" id="cd20070">
    <property type="entry name" value="5TM_YidC_Alb3"/>
    <property type="match status" value="1"/>
</dbReference>
<protein>
    <recommendedName>
        <fullName evidence="3 13">Membrane protein insertase YidC</fullName>
    </recommendedName>
    <alternativeName>
        <fullName evidence="12 13">Foldase YidC</fullName>
    </alternativeName>
    <alternativeName>
        <fullName evidence="11 13">Membrane integrase YidC</fullName>
    </alternativeName>
    <alternativeName>
        <fullName evidence="13">Membrane protein YidC</fullName>
    </alternativeName>
</protein>
<feature type="transmembrane region" description="Helical" evidence="13">
    <location>
        <begin position="434"/>
        <end position="457"/>
    </location>
</feature>
<evidence type="ECO:0000313" key="16">
    <source>
        <dbReference type="EMBL" id="QYR53078.1"/>
    </source>
</evidence>
<keyword evidence="9 13" id="KW-0472">Membrane</keyword>
<evidence type="ECO:0000256" key="13">
    <source>
        <dbReference type="HAMAP-Rule" id="MF_01810"/>
    </source>
</evidence>
<dbReference type="InterPro" id="IPR019998">
    <property type="entry name" value="Membr_insert_YidC"/>
</dbReference>
<keyword evidence="6 13" id="KW-0812">Transmembrane</keyword>
<name>A0ABX8WQA9_9GAMM</name>
<evidence type="ECO:0000259" key="14">
    <source>
        <dbReference type="Pfam" id="PF02096"/>
    </source>
</evidence>
<dbReference type="PRINTS" id="PR01900">
    <property type="entry name" value="YIDCPROTEIN"/>
</dbReference>
<feature type="transmembrane region" description="Helical" evidence="13">
    <location>
        <begin position="515"/>
        <end position="537"/>
    </location>
</feature>
<evidence type="ECO:0000256" key="9">
    <source>
        <dbReference type="ARBA" id="ARBA00023136"/>
    </source>
</evidence>
<evidence type="ECO:0000256" key="5">
    <source>
        <dbReference type="ARBA" id="ARBA00022475"/>
    </source>
</evidence>
<evidence type="ECO:0000256" key="4">
    <source>
        <dbReference type="ARBA" id="ARBA00022448"/>
    </source>
</evidence>
<dbReference type="Pfam" id="PF02096">
    <property type="entry name" value="60KD_IMP"/>
    <property type="match status" value="1"/>
</dbReference>
<keyword evidence="8 13" id="KW-1133">Transmembrane helix</keyword>
<evidence type="ECO:0000256" key="12">
    <source>
        <dbReference type="ARBA" id="ARBA00033342"/>
    </source>
</evidence>
<organism evidence="16 17">
    <name type="scientific">Lysobacter soyae</name>
    <dbReference type="NCBI Taxonomy" id="2764185"/>
    <lineage>
        <taxon>Bacteria</taxon>
        <taxon>Pseudomonadati</taxon>
        <taxon>Pseudomonadota</taxon>
        <taxon>Gammaproteobacteria</taxon>
        <taxon>Lysobacterales</taxon>
        <taxon>Lysobacteraceae</taxon>
        <taxon>Lysobacter</taxon>
    </lineage>
</organism>
<dbReference type="Proteomes" id="UP000824755">
    <property type="component" value="Chromosome"/>
</dbReference>
<dbReference type="NCBIfam" id="NF002352">
    <property type="entry name" value="PRK01318.1-3"/>
    <property type="match status" value="1"/>
</dbReference>
<dbReference type="RefSeq" id="WP_220379897.1">
    <property type="nucleotide sequence ID" value="NZ_CP080544.1"/>
</dbReference>
<sequence length="565" mass="62324">MNQTRLFLIFAWLMVAMLLWMEWGKDHAPKPAAVPTHATAAAVPRMVPDATTTGIPQAVAPQAAPMPATQASAVAPAARVHVRTDVMDVVLTGGGLQQVDLLRYPQTRDANAQPVRLLSADAATFYQAQTGWVGEQGNAAPAHDAAYATTAAPEQVLAADAQKIEVPFTWTNPQGVTFNRVYTFTRGSYAVDVKDTAVNRGAGAWAGYIYRQLVRVPPVIKTGYTHPESFSFIGATWFDAKEGYQRRPFKDFMDDGAVNADVTGGWLAMPQHHFLTAWVPQADQSARFSLMQNSGVNGIAARGPGFTLQPGQQAASSARLWVGPKDVKQLNALNVPGMNRAVDYSRFEIFALLGQGLFWLLSKLHALIGNWGWAIIGLVVLLKMVLFPLSNAQYKSSAKMRRVQPRMAQLKERYGDDKVKFQQAMMELYKTEKINPMGGCLPIIPQMIIFMTLYWVLSEAVELRHAPWMGWIQDLTARDPYFVLPVLNAAIMFATQHMTPVPPGMDPMQQKMMKFMPVIFGGVLAFLPAGLVLYQVANGALGLLQQWYMLRKYGDKPEPKTVVAD</sequence>
<comment type="subunit">
    <text evidence="13">Interacts with the Sec translocase complex via SecD. Specifically interacts with transmembrane segments of nascent integral membrane proteins during membrane integration.</text>
</comment>
<evidence type="ECO:0000313" key="17">
    <source>
        <dbReference type="Proteomes" id="UP000824755"/>
    </source>
</evidence>
<proteinExistence type="inferred from homology"/>
<comment type="function">
    <text evidence="13">Required for the insertion and/or proper folding and/or complex formation of integral membrane proteins into the membrane. Involved in integration of membrane proteins that insert both dependently and independently of the Sec translocase complex, as well as at least some lipoproteins. Aids folding of multispanning membrane proteins.</text>
</comment>
<evidence type="ECO:0000256" key="2">
    <source>
        <dbReference type="ARBA" id="ARBA00010527"/>
    </source>
</evidence>
<dbReference type="HAMAP" id="MF_01810">
    <property type="entry name" value="YidC_type1"/>
    <property type="match status" value="1"/>
</dbReference>